<gene>
    <name evidence="2" type="ORF">LSAT_V11C300119480</name>
</gene>
<dbReference type="InterPro" id="IPR012677">
    <property type="entry name" value="Nucleotide-bd_a/b_plait_sf"/>
</dbReference>
<accession>A0A9R1XPB1</accession>
<sequence length="124" mass="14613">MIRITQQVYQEWIILQNYVSNLELGVTNELFYVIGELHRYAIHYDKSGHPNGTDEVMFARRSNAFQAFKHYNNVQLDEKPMKIEIVGSKSHVPLSPRVNLVRRVNGQRTVLMMYVSFFILSYME</sequence>
<reference evidence="2 3" key="1">
    <citation type="journal article" date="2017" name="Nat. Commun.">
        <title>Genome assembly with in vitro proximity ligation data and whole-genome triplication in lettuce.</title>
        <authorList>
            <person name="Reyes-Chin-Wo S."/>
            <person name="Wang Z."/>
            <person name="Yang X."/>
            <person name="Kozik A."/>
            <person name="Arikit S."/>
            <person name="Song C."/>
            <person name="Xia L."/>
            <person name="Froenicke L."/>
            <person name="Lavelle D.O."/>
            <person name="Truco M.J."/>
            <person name="Xia R."/>
            <person name="Zhu S."/>
            <person name="Xu C."/>
            <person name="Xu H."/>
            <person name="Xu X."/>
            <person name="Cox K."/>
            <person name="Korf I."/>
            <person name="Meyers B.C."/>
            <person name="Michelmore R.W."/>
        </authorList>
    </citation>
    <scope>NUCLEOTIDE SEQUENCE [LARGE SCALE GENOMIC DNA]</scope>
    <source>
        <strain evidence="3">cv. Salinas</strain>
        <tissue evidence="2">Seedlings</tissue>
    </source>
</reference>
<dbReference type="InterPro" id="IPR051229">
    <property type="entry name" value="ALYREF_mRNA_export"/>
</dbReference>
<dbReference type="AlphaFoldDB" id="A0A9R1XPB1"/>
<dbReference type="Gene3D" id="3.30.70.330">
    <property type="match status" value="1"/>
</dbReference>
<keyword evidence="3" id="KW-1185">Reference proteome</keyword>
<dbReference type="SUPFAM" id="SSF54928">
    <property type="entry name" value="RNA-binding domain, RBD"/>
    <property type="match status" value="1"/>
</dbReference>
<dbReference type="Proteomes" id="UP000235145">
    <property type="component" value="Unassembled WGS sequence"/>
</dbReference>
<name>A0A9R1XPB1_LACSA</name>
<evidence type="ECO:0000256" key="1">
    <source>
        <dbReference type="ARBA" id="ARBA00022884"/>
    </source>
</evidence>
<proteinExistence type="predicted"/>
<dbReference type="GO" id="GO:0006406">
    <property type="term" value="P:mRNA export from nucleus"/>
    <property type="evidence" value="ECO:0000318"/>
    <property type="project" value="GO_Central"/>
</dbReference>
<dbReference type="GO" id="GO:0005634">
    <property type="term" value="C:nucleus"/>
    <property type="evidence" value="ECO:0000318"/>
    <property type="project" value="GO_Central"/>
</dbReference>
<organism evidence="2 3">
    <name type="scientific">Lactuca sativa</name>
    <name type="common">Garden lettuce</name>
    <dbReference type="NCBI Taxonomy" id="4236"/>
    <lineage>
        <taxon>Eukaryota</taxon>
        <taxon>Viridiplantae</taxon>
        <taxon>Streptophyta</taxon>
        <taxon>Embryophyta</taxon>
        <taxon>Tracheophyta</taxon>
        <taxon>Spermatophyta</taxon>
        <taxon>Magnoliopsida</taxon>
        <taxon>eudicotyledons</taxon>
        <taxon>Gunneridae</taxon>
        <taxon>Pentapetalae</taxon>
        <taxon>asterids</taxon>
        <taxon>campanulids</taxon>
        <taxon>Asterales</taxon>
        <taxon>Asteraceae</taxon>
        <taxon>Cichorioideae</taxon>
        <taxon>Cichorieae</taxon>
        <taxon>Lactucinae</taxon>
        <taxon>Lactuca</taxon>
    </lineage>
</organism>
<protein>
    <recommendedName>
        <fullName evidence="4">RRM domain-containing protein</fullName>
    </recommendedName>
</protein>
<dbReference type="InterPro" id="IPR035979">
    <property type="entry name" value="RBD_domain_sf"/>
</dbReference>
<dbReference type="PANTHER" id="PTHR19965">
    <property type="entry name" value="RNA AND EXPORT FACTOR BINDING PROTEIN"/>
    <property type="match status" value="1"/>
</dbReference>
<evidence type="ECO:0000313" key="2">
    <source>
        <dbReference type="EMBL" id="KAJ0216949.1"/>
    </source>
</evidence>
<dbReference type="GO" id="GO:0003729">
    <property type="term" value="F:mRNA binding"/>
    <property type="evidence" value="ECO:0000318"/>
    <property type="project" value="GO_Central"/>
</dbReference>
<dbReference type="PANTHER" id="PTHR19965:SF99">
    <property type="entry name" value="RNA-BINDING (RRM_RBD_RNP MOTIFS) FAMILY PROTEIN-RELATED"/>
    <property type="match status" value="1"/>
</dbReference>
<evidence type="ECO:0008006" key="4">
    <source>
        <dbReference type="Google" id="ProtNLM"/>
    </source>
</evidence>
<evidence type="ECO:0000313" key="3">
    <source>
        <dbReference type="Proteomes" id="UP000235145"/>
    </source>
</evidence>
<keyword evidence="1" id="KW-0694">RNA-binding</keyword>
<dbReference type="EMBL" id="NBSK02000003">
    <property type="protein sequence ID" value="KAJ0216949.1"/>
    <property type="molecule type" value="Genomic_DNA"/>
</dbReference>
<comment type="caution">
    <text evidence="2">The sequence shown here is derived from an EMBL/GenBank/DDBJ whole genome shotgun (WGS) entry which is preliminary data.</text>
</comment>